<evidence type="ECO:0000256" key="1">
    <source>
        <dbReference type="SAM" id="MobiDB-lite"/>
    </source>
</evidence>
<sequence length="594" mass="64269">MSLVVRIALLRPLARLGPHRWGPRLAEALVTRSHQMSGLPGSTGRRTAAAEEAVALCRRLAAERPDQHRVTLARALVARAAAPDTAPATEAIDQLQEAIGYVEDADDRPALVVLASARGLLALNLHLCGEVREALTLALRARATWDACGRLRRPERMRLARTLLVIGDCHEALGRREEANTARRQALELHRALSAVRRSQWLTVGVTAATDLAQGLTVTGPAREALALIEESRADVEIWSRFQPRQGRPLLARAMLIEAECRAQLGDPEVAVRIAEQAVDRQRAMLAAEMPGSRAALAHGLLVLGNLAARAGREGEAVAHLTEATTLARNRHDDVLARALFELVDLRVAAGDRAAVEELLAEAVPLCRKHAGRLPEVWRSRLARALLMRCGLTVFELPATAGSRGTAARDGTSPVDGPDGGAPAGEGAIGRGNGLAAGREAVELARSLAGADPAYRELLGRCLFTLARAVHLAGDPRGSGVLLRECVAVRRELFSADPVEFRLGLADALCDLGNRMHAVDRLDEAVGIYRECLDLLRADPERIDQAELLTPLRNLGRTLWRLDRKDEAARIWDEIVAVEEFVDTARSGPSPRRE</sequence>
<dbReference type="SMART" id="SM00028">
    <property type="entry name" value="TPR"/>
    <property type="match status" value="5"/>
</dbReference>
<dbReference type="AlphaFoldDB" id="A0A1C6UXS1"/>
<evidence type="ECO:0000259" key="2">
    <source>
        <dbReference type="Pfam" id="PF12862"/>
    </source>
</evidence>
<dbReference type="Pfam" id="PF12862">
    <property type="entry name" value="ANAPC5"/>
    <property type="match status" value="2"/>
</dbReference>
<organism evidence="3 4">
    <name type="scientific">Micromonospora chersina</name>
    <dbReference type="NCBI Taxonomy" id="47854"/>
    <lineage>
        <taxon>Bacteria</taxon>
        <taxon>Bacillati</taxon>
        <taxon>Actinomycetota</taxon>
        <taxon>Actinomycetes</taxon>
        <taxon>Micromonosporales</taxon>
        <taxon>Micromonosporaceae</taxon>
        <taxon>Micromonospora</taxon>
    </lineage>
</organism>
<feature type="region of interest" description="Disordered" evidence="1">
    <location>
        <begin position="403"/>
        <end position="427"/>
    </location>
</feature>
<dbReference type="Proteomes" id="UP000198605">
    <property type="component" value="Unassembled WGS sequence"/>
</dbReference>
<dbReference type="Gene3D" id="1.25.40.10">
    <property type="entry name" value="Tetratricopeptide repeat domain"/>
    <property type="match status" value="3"/>
</dbReference>
<dbReference type="OrthoDB" id="3332386at2"/>
<feature type="domain" description="Anaphase-promoting complex subunit 5" evidence="2">
    <location>
        <begin position="296"/>
        <end position="335"/>
    </location>
</feature>
<name>A0A1C6UXS1_9ACTN</name>
<dbReference type="STRING" id="47854.GA0070603_2704"/>
<feature type="compositionally biased region" description="Gly residues" evidence="1">
    <location>
        <begin position="418"/>
        <end position="427"/>
    </location>
</feature>
<accession>A0A1C6UXS1</accession>
<dbReference type="InterPro" id="IPR019734">
    <property type="entry name" value="TPR_rpt"/>
</dbReference>
<gene>
    <name evidence="3" type="ORF">GA0070603_2704</name>
</gene>
<reference evidence="4" key="1">
    <citation type="submission" date="2016-06" db="EMBL/GenBank/DDBJ databases">
        <authorList>
            <person name="Varghese N."/>
            <person name="Submissions Spin"/>
        </authorList>
    </citation>
    <scope>NUCLEOTIDE SEQUENCE [LARGE SCALE GENOMIC DNA]</scope>
    <source>
        <strain evidence="4">DSM 44151</strain>
    </source>
</reference>
<keyword evidence="4" id="KW-1185">Reference proteome</keyword>
<proteinExistence type="predicted"/>
<feature type="domain" description="Anaphase-promoting complex subunit 5" evidence="2">
    <location>
        <begin position="503"/>
        <end position="534"/>
    </location>
</feature>
<evidence type="ECO:0000313" key="4">
    <source>
        <dbReference type="Proteomes" id="UP000198605"/>
    </source>
</evidence>
<dbReference type="InterPro" id="IPR011990">
    <property type="entry name" value="TPR-like_helical_dom_sf"/>
</dbReference>
<dbReference type="GeneID" id="43279347"/>
<dbReference type="RefSeq" id="WP_091312674.1">
    <property type="nucleotide sequence ID" value="NZ_FMIB01000002.1"/>
</dbReference>
<protein>
    <submittedName>
        <fullName evidence="3">Anaphase-promoting complex subunit 5</fullName>
    </submittedName>
</protein>
<dbReference type="SUPFAM" id="SSF48452">
    <property type="entry name" value="TPR-like"/>
    <property type="match status" value="2"/>
</dbReference>
<evidence type="ECO:0000313" key="3">
    <source>
        <dbReference type="EMBL" id="SCL58858.1"/>
    </source>
</evidence>
<dbReference type="InterPro" id="IPR026000">
    <property type="entry name" value="Apc5_dom"/>
</dbReference>
<dbReference type="EMBL" id="FMIB01000002">
    <property type="protein sequence ID" value="SCL58858.1"/>
    <property type="molecule type" value="Genomic_DNA"/>
</dbReference>